<keyword evidence="1" id="KW-0378">Hydrolase</keyword>
<accession>W4L7N9</accession>
<dbReference type="AlphaFoldDB" id="W4L7N9"/>
<protein>
    <recommendedName>
        <fullName evidence="2">Peptidase A2 domain-containing protein</fullName>
    </recommendedName>
</protein>
<sequence>MRIDGQWLVCDDGVIRPVISGEIQAANGSWEKSEFLVDTGADRTVFSAATLARLGLQPSVVHGGLSGVGGMASAVIVDTRMRLTREGAGKVVFRGQYAAVTELEALDISVLGRDITGLFAVIVDQLHDVVCLLGQRHRYRIEQD</sequence>
<dbReference type="PROSITE" id="PS00141">
    <property type="entry name" value="ASP_PROTEASE"/>
    <property type="match status" value="1"/>
</dbReference>
<name>W4L7N9_9BACT</name>
<evidence type="ECO:0000313" key="3">
    <source>
        <dbReference type="EMBL" id="ETW93346.1"/>
    </source>
</evidence>
<comment type="caution">
    <text evidence="3">The sequence shown here is derived from an EMBL/GenBank/DDBJ whole genome shotgun (WGS) entry which is preliminary data.</text>
</comment>
<feature type="domain" description="Peptidase A2" evidence="2">
    <location>
        <begin position="33"/>
        <end position="115"/>
    </location>
</feature>
<dbReference type="EMBL" id="AZHX01002664">
    <property type="protein sequence ID" value="ETW93346.1"/>
    <property type="molecule type" value="Genomic_DNA"/>
</dbReference>
<dbReference type="GO" id="GO:0004190">
    <property type="term" value="F:aspartic-type endopeptidase activity"/>
    <property type="evidence" value="ECO:0007669"/>
    <property type="project" value="InterPro"/>
</dbReference>
<evidence type="ECO:0000313" key="4">
    <source>
        <dbReference type="Proteomes" id="UP000019140"/>
    </source>
</evidence>
<proteinExistence type="predicted"/>
<dbReference type="Pfam" id="PF13650">
    <property type="entry name" value="Asp_protease_2"/>
    <property type="match status" value="1"/>
</dbReference>
<dbReference type="Gene3D" id="2.40.70.10">
    <property type="entry name" value="Acid Proteases"/>
    <property type="match status" value="1"/>
</dbReference>
<dbReference type="HOGENOM" id="CLU_1792945_0_0_7"/>
<dbReference type="InterPro" id="IPR001969">
    <property type="entry name" value="Aspartic_peptidase_AS"/>
</dbReference>
<dbReference type="InterPro" id="IPR021109">
    <property type="entry name" value="Peptidase_aspartic_dom_sf"/>
</dbReference>
<keyword evidence="4" id="KW-1185">Reference proteome</keyword>
<gene>
    <name evidence="3" type="ORF">ETSY2_51565</name>
</gene>
<dbReference type="SUPFAM" id="SSF50630">
    <property type="entry name" value="Acid proteases"/>
    <property type="match status" value="1"/>
</dbReference>
<dbReference type="GO" id="GO:0006508">
    <property type="term" value="P:proteolysis"/>
    <property type="evidence" value="ECO:0007669"/>
    <property type="project" value="InterPro"/>
</dbReference>
<reference evidence="3 4" key="1">
    <citation type="journal article" date="2014" name="Nature">
        <title>An environmental bacterial taxon with a large and distinct metabolic repertoire.</title>
        <authorList>
            <person name="Wilson M.C."/>
            <person name="Mori T."/>
            <person name="Ruckert C."/>
            <person name="Uria A.R."/>
            <person name="Helf M.J."/>
            <person name="Takada K."/>
            <person name="Gernert C."/>
            <person name="Steffens U.A."/>
            <person name="Heycke N."/>
            <person name="Schmitt S."/>
            <person name="Rinke C."/>
            <person name="Helfrich E.J."/>
            <person name="Brachmann A.O."/>
            <person name="Gurgui C."/>
            <person name="Wakimoto T."/>
            <person name="Kracht M."/>
            <person name="Crusemann M."/>
            <person name="Hentschel U."/>
            <person name="Abe I."/>
            <person name="Matsunaga S."/>
            <person name="Kalinowski J."/>
            <person name="Takeyama H."/>
            <person name="Piel J."/>
        </authorList>
    </citation>
    <scope>NUCLEOTIDE SEQUENCE [LARGE SCALE GENOMIC DNA]</scope>
    <source>
        <strain evidence="4">TSY2</strain>
    </source>
</reference>
<dbReference type="PROSITE" id="PS50175">
    <property type="entry name" value="ASP_PROT_RETROV"/>
    <property type="match status" value="1"/>
</dbReference>
<dbReference type="Proteomes" id="UP000019140">
    <property type="component" value="Unassembled WGS sequence"/>
</dbReference>
<evidence type="ECO:0000256" key="1">
    <source>
        <dbReference type="ARBA" id="ARBA00022801"/>
    </source>
</evidence>
<organism evidence="3 4">
    <name type="scientific">Candidatus Entotheonella gemina</name>
    <dbReference type="NCBI Taxonomy" id="1429439"/>
    <lineage>
        <taxon>Bacteria</taxon>
        <taxon>Pseudomonadati</taxon>
        <taxon>Nitrospinota/Tectimicrobiota group</taxon>
        <taxon>Candidatus Tectimicrobiota</taxon>
        <taxon>Candidatus Entotheonellia</taxon>
        <taxon>Candidatus Entotheonellales</taxon>
        <taxon>Candidatus Entotheonellaceae</taxon>
        <taxon>Candidatus Entotheonella</taxon>
    </lineage>
</organism>
<evidence type="ECO:0000259" key="2">
    <source>
        <dbReference type="PROSITE" id="PS50175"/>
    </source>
</evidence>
<dbReference type="InterPro" id="IPR001995">
    <property type="entry name" value="Peptidase_A2_cat"/>
</dbReference>